<dbReference type="NCBIfam" id="TIGR02098">
    <property type="entry name" value="MJ0042_CXXC"/>
    <property type="match status" value="1"/>
</dbReference>
<dbReference type="STRING" id="83219.PM02_11815"/>
<dbReference type="Proteomes" id="UP000027337">
    <property type="component" value="Unassembled WGS sequence"/>
</dbReference>
<gene>
    <name evidence="4" type="ORF">PM02_11815</name>
</gene>
<feature type="compositionally biased region" description="Basic and acidic residues" evidence="1">
    <location>
        <begin position="92"/>
        <end position="102"/>
    </location>
</feature>
<dbReference type="InterPro" id="IPR011723">
    <property type="entry name" value="Znf/thioredoxin_put"/>
</dbReference>
<dbReference type="EMBL" id="JEMU01000009">
    <property type="protein sequence ID" value="KAJ02775.1"/>
    <property type="molecule type" value="Genomic_DNA"/>
</dbReference>
<reference evidence="4 5" key="1">
    <citation type="journal article" date="2014" name="Genome Announc.">
        <title>Draft Genome Sequences of Two Isolates of the Roseobacter Group, Sulfitobacter sp. Strains 3SOLIMAR09 and 1FIGIMAR09, from Harbors of Mallorca Island (Mediterranean Sea).</title>
        <authorList>
            <person name="Mas-Llado M."/>
            <person name="Pina-Villalonga J.M."/>
            <person name="Brunet-Galmes I."/>
            <person name="Nogales B."/>
            <person name="Bosch R."/>
        </authorList>
    </citation>
    <scope>NUCLEOTIDE SEQUENCE [LARGE SCALE GENOMIC DNA]</scope>
    <source>
        <strain evidence="4 5">1FIGIMAR09</strain>
    </source>
</reference>
<name>A0A061SU28_9RHOB</name>
<dbReference type="RefSeq" id="WP_037908621.1">
    <property type="nucleotide sequence ID" value="NZ_JEMU01000009.1"/>
</dbReference>
<feature type="compositionally biased region" description="Basic and acidic residues" evidence="1">
    <location>
        <begin position="194"/>
        <end position="207"/>
    </location>
</feature>
<dbReference type="AlphaFoldDB" id="A0A061SU28"/>
<keyword evidence="5" id="KW-1185">Reference proteome</keyword>
<evidence type="ECO:0000313" key="5">
    <source>
        <dbReference type="Proteomes" id="UP000027337"/>
    </source>
</evidence>
<feature type="transmembrane region" description="Helical" evidence="2">
    <location>
        <begin position="225"/>
        <end position="242"/>
    </location>
</feature>
<protein>
    <recommendedName>
        <fullName evidence="3">Zinc finger/thioredoxin putative domain-containing protein</fullName>
    </recommendedName>
</protein>
<proteinExistence type="predicted"/>
<keyword evidence="2" id="KW-0472">Membrane</keyword>
<feature type="domain" description="Zinc finger/thioredoxin putative" evidence="3">
    <location>
        <begin position="1"/>
        <end position="36"/>
    </location>
</feature>
<accession>A0A061SU28</accession>
<evidence type="ECO:0000313" key="4">
    <source>
        <dbReference type="EMBL" id="KAJ02775.1"/>
    </source>
</evidence>
<sequence>MRLTCPNCDAQYEVPDEVVPVAGRDVQCSNCGQTWFQHHPDNAPADEDETDLGLGNSAPDEDEEVAPPPPPPPPAAEEPQRRQLDPAVADILRQEAEAEHAARQARQAQALETQPDLGLDTGDDPAPHGYDDDNDEEDAPAAAQDQRALEAKRRMARMRGEAEPVSEAAANAAALSSRRELLPDIDEINSTLRSDSDRSAGSRDAHGSHAPQEVKKRKRGFRRGFALMILIVSVMALVYIFAPQIAQQLPQADPYLSSYVTWVDGLRAMLDVQLQRLLTWLDTMASQSAS</sequence>
<keyword evidence="2" id="KW-1133">Transmembrane helix</keyword>
<dbReference type="Pfam" id="PF13717">
    <property type="entry name" value="Zn_ribbon_4"/>
    <property type="match status" value="1"/>
</dbReference>
<comment type="caution">
    <text evidence="4">The sequence shown here is derived from an EMBL/GenBank/DDBJ whole genome shotgun (WGS) entry which is preliminary data.</text>
</comment>
<organism evidence="4 5">
    <name type="scientific">Sulfitobacter mediterraneus</name>
    <dbReference type="NCBI Taxonomy" id="83219"/>
    <lineage>
        <taxon>Bacteria</taxon>
        <taxon>Pseudomonadati</taxon>
        <taxon>Pseudomonadota</taxon>
        <taxon>Alphaproteobacteria</taxon>
        <taxon>Rhodobacterales</taxon>
        <taxon>Roseobacteraceae</taxon>
        <taxon>Sulfitobacter</taxon>
    </lineage>
</organism>
<keyword evidence="2" id="KW-0812">Transmembrane</keyword>
<feature type="compositionally biased region" description="Pro residues" evidence="1">
    <location>
        <begin position="66"/>
        <end position="76"/>
    </location>
</feature>
<evidence type="ECO:0000259" key="3">
    <source>
        <dbReference type="Pfam" id="PF13717"/>
    </source>
</evidence>
<evidence type="ECO:0000256" key="1">
    <source>
        <dbReference type="SAM" id="MobiDB-lite"/>
    </source>
</evidence>
<dbReference type="eggNOG" id="ENOG5031FWZ">
    <property type="taxonomic scope" value="Bacteria"/>
</dbReference>
<evidence type="ECO:0000256" key="2">
    <source>
        <dbReference type="SAM" id="Phobius"/>
    </source>
</evidence>
<feature type="region of interest" description="Disordered" evidence="1">
    <location>
        <begin position="37"/>
        <end position="171"/>
    </location>
</feature>
<feature type="compositionally biased region" description="Basic and acidic residues" evidence="1">
    <location>
        <begin position="147"/>
        <end position="162"/>
    </location>
</feature>
<feature type="region of interest" description="Disordered" evidence="1">
    <location>
        <begin position="190"/>
        <end position="216"/>
    </location>
</feature>